<dbReference type="Gene3D" id="3.10.450.50">
    <property type="match status" value="1"/>
</dbReference>
<keyword evidence="3" id="KW-1185">Reference proteome</keyword>
<dbReference type="GO" id="GO:0016853">
    <property type="term" value="F:isomerase activity"/>
    <property type="evidence" value="ECO:0007669"/>
    <property type="project" value="UniProtKB-KW"/>
</dbReference>
<comment type="caution">
    <text evidence="2">The sequence shown here is derived from an EMBL/GenBank/DDBJ whole genome shotgun (WGS) entry which is preliminary data.</text>
</comment>
<dbReference type="OrthoDB" id="391735at2"/>
<name>A0A316DB26_9BACL</name>
<dbReference type="InterPro" id="IPR037401">
    <property type="entry name" value="SnoaL-like"/>
</dbReference>
<dbReference type="Proteomes" id="UP000245634">
    <property type="component" value="Unassembled WGS sequence"/>
</dbReference>
<dbReference type="InterPro" id="IPR032710">
    <property type="entry name" value="NTF2-like_dom_sf"/>
</dbReference>
<dbReference type="SUPFAM" id="SSF54427">
    <property type="entry name" value="NTF2-like"/>
    <property type="match status" value="1"/>
</dbReference>
<organism evidence="2 3">
    <name type="scientific">Tumebacillus permanentifrigoris</name>
    <dbReference type="NCBI Taxonomy" id="378543"/>
    <lineage>
        <taxon>Bacteria</taxon>
        <taxon>Bacillati</taxon>
        <taxon>Bacillota</taxon>
        <taxon>Bacilli</taxon>
        <taxon>Bacillales</taxon>
        <taxon>Alicyclobacillaceae</taxon>
        <taxon>Tumebacillus</taxon>
    </lineage>
</organism>
<dbReference type="EMBL" id="QGGL01000005">
    <property type="protein sequence ID" value="PWK14302.1"/>
    <property type="molecule type" value="Genomic_DNA"/>
</dbReference>
<reference evidence="2 3" key="1">
    <citation type="submission" date="2018-05" db="EMBL/GenBank/DDBJ databases">
        <title>Genomic Encyclopedia of Type Strains, Phase IV (KMG-IV): sequencing the most valuable type-strain genomes for metagenomic binning, comparative biology and taxonomic classification.</title>
        <authorList>
            <person name="Goeker M."/>
        </authorList>
    </citation>
    <scope>NUCLEOTIDE SEQUENCE [LARGE SCALE GENOMIC DNA]</scope>
    <source>
        <strain evidence="2 3">DSM 18773</strain>
    </source>
</reference>
<sequence length="165" mass="19434">MQHPNEQLLAKFYTAFQQNDYDAIAECYHEDAQFSDDMFENLRGDEVRAMWHMFTRGQASDKKMTFQVIDADDHRGRGRWHIDYHFSVTGRPIHNDIESEFRFVDGKIISHHDSFDFGRWTRQAFGFKGIFMVLGPIRSKVQQKIRETLQAHHVKNAEAVRVKAT</sequence>
<keyword evidence="2" id="KW-0413">Isomerase</keyword>
<evidence type="ECO:0000313" key="3">
    <source>
        <dbReference type="Proteomes" id="UP000245634"/>
    </source>
</evidence>
<evidence type="ECO:0000313" key="2">
    <source>
        <dbReference type="EMBL" id="PWK14302.1"/>
    </source>
</evidence>
<dbReference type="AlphaFoldDB" id="A0A316DB26"/>
<dbReference type="Pfam" id="PF12680">
    <property type="entry name" value="SnoaL_2"/>
    <property type="match status" value="1"/>
</dbReference>
<protein>
    <submittedName>
        <fullName evidence="2">Ketosteroid isomerase-like protein</fullName>
    </submittedName>
</protein>
<evidence type="ECO:0000259" key="1">
    <source>
        <dbReference type="Pfam" id="PF12680"/>
    </source>
</evidence>
<accession>A0A316DB26</accession>
<feature type="domain" description="SnoaL-like" evidence="1">
    <location>
        <begin position="10"/>
        <end position="111"/>
    </location>
</feature>
<dbReference type="RefSeq" id="WP_109687692.1">
    <property type="nucleotide sequence ID" value="NZ_QGGL01000005.1"/>
</dbReference>
<gene>
    <name evidence="2" type="ORF">C7459_10556</name>
</gene>
<proteinExistence type="predicted"/>